<protein>
    <submittedName>
        <fullName evidence="2">Meso-butanediol dehydrogenase/(S,S)-butanediol dehydrogenase/diacetyl reductase</fullName>
    </submittedName>
</protein>
<dbReference type="RefSeq" id="WP_114349151.1">
    <property type="nucleotide sequence ID" value="NZ_QPJL01000008.1"/>
</dbReference>
<dbReference type="EMBL" id="QPJL01000008">
    <property type="protein sequence ID" value="RCW84171.1"/>
    <property type="molecule type" value="Genomic_DNA"/>
</dbReference>
<comment type="similarity">
    <text evidence="1">Belongs to the short-chain dehydrogenases/reductases (SDR) family.</text>
</comment>
<reference evidence="2 3" key="1">
    <citation type="submission" date="2018-07" db="EMBL/GenBank/DDBJ databases">
        <title>Genomic Encyclopedia of Type Strains, Phase III (KMG-III): the genomes of soil and plant-associated and newly described type strains.</title>
        <authorList>
            <person name="Whitman W."/>
        </authorList>
    </citation>
    <scope>NUCLEOTIDE SEQUENCE [LARGE SCALE GENOMIC DNA]</scope>
    <source>
        <strain evidence="2 3">CECT 8525</strain>
    </source>
</reference>
<dbReference type="InterPro" id="IPR036291">
    <property type="entry name" value="NAD(P)-bd_dom_sf"/>
</dbReference>
<dbReference type="Pfam" id="PF13561">
    <property type="entry name" value="adh_short_C2"/>
    <property type="match status" value="1"/>
</dbReference>
<gene>
    <name evidence="2" type="ORF">DFP89_108118</name>
</gene>
<sequence>MAQKKTVIVTGAGTGIGRATALRFARDGYNVVLNGRGHTALDAVAEEIGDHAAVLVAPGDVAKRGDARQVVDAALAKFGGIDVMVNNAGVVNPGAVDMLGDDDFESMMAINVGGVRNMVIAALPALRKSRGNIVNVSSVSGMRGDWAMQGYNASKGAVSLMTQGMALDLGKEGIRVNAVAPATTNTRLAAPIQQAPKLSGALNRRIPMGRLAEADEVANVIAFLAGPDASFVNGVILPVDGGLSASNGQPDFTDQ</sequence>
<comment type="caution">
    <text evidence="2">The sequence shown here is derived from an EMBL/GenBank/DDBJ whole genome shotgun (WGS) entry which is preliminary data.</text>
</comment>
<name>A0A368YVE4_9RHOB</name>
<dbReference type="PANTHER" id="PTHR43975">
    <property type="entry name" value="ZGC:101858"/>
    <property type="match status" value="1"/>
</dbReference>
<dbReference type="InterPro" id="IPR020904">
    <property type="entry name" value="Sc_DH/Rdtase_CS"/>
</dbReference>
<evidence type="ECO:0000313" key="3">
    <source>
        <dbReference type="Proteomes" id="UP000253345"/>
    </source>
</evidence>
<dbReference type="PANTHER" id="PTHR43975:SF2">
    <property type="entry name" value="EG:BACR7A4.14 PROTEIN-RELATED"/>
    <property type="match status" value="1"/>
</dbReference>
<dbReference type="PRINTS" id="PR00080">
    <property type="entry name" value="SDRFAMILY"/>
</dbReference>
<evidence type="ECO:0000256" key="1">
    <source>
        <dbReference type="ARBA" id="ARBA00006484"/>
    </source>
</evidence>
<dbReference type="InterPro" id="IPR002347">
    <property type="entry name" value="SDR_fam"/>
</dbReference>
<dbReference type="OrthoDB" id="9797020at2"/>
<dbReference type="FunFam" id="3.40.50.720:FF:000084">
    <property type="entry name" value="Short-chain dehydrogenase reductase"/>
    <property type="match status" value="1"/>
</dbReference>
<dbReference type="CDD" id="cd05233">
    <property type="entry name" value="SDR_c"/>
    <property type="match status" value="1"/>
</dbReference>
<evidence type="ECO:0000313" key="2">
    <source>
        <dbReference type="EMBL" id="RCW84171.1"/>
    </source>
</evidence>
<accession>A0A368YVE4</accession>
<dbReference type="AlphaFoldDB" id="A0A368YVE4"/>
<dbReference type="Gene3D" id="3.40.50.720">
    <property type="entry name" value="NAD(P)-binding Rossmann-like Domain"/>
    <property type="match status" value="1"/>
</dbReference>
<dbReference type="PROSITE" id="PS00061">
    <property type="entry name" value="ADH_SHORT"/>
    <property type="match status" value="1"/>
</dbReference>
<dbReference type="PRINTS" id="PR00081">
    <property type="entry name" value="GDHRDH"/>
</dbReference>
<dbReference type="NCBIfam" id="NF005559">
    <property type="entry name" value="PRK07231.1"/>
    <property type="match status" value="1"/>
</dbReference>
<dbReference type="SUPFAM" id="SSF51735">
    <property type="entry name" value="NAD(P)-binding Rossmann-fold domains"/>
    <property type="match status" value="1"/>
</dbReference>
<keyword evidence="3" id="KW-1185">Reference proteome</keyword>
<dbReference type="Proteomes" id="UP000253345">
    <property type="component" value="Unassembled WGS sequence"/>
</dbReference>
<proteinExistence type="inferred from homology"/>
<organism evidence="2 3">
    <name type="scientific">Paracoccus lutimaris</name>
    <dbReference type="NCBI Taxonomy" id="1490030"/>
    <lineage>
        <taxon>Bacteria</taxon>
        <taxon>Pseudomonadati</taxon>
        <taxon>Pseudomonadota</taxon>
        <taxon>Alphaproteobacteria</taxon>
        <taxon>Rhodobacterales</taxon>
        <taxon>Paracoccaceae</taxon>
        <taxon>Paracoccus</taxon>
    </lineage>
</organism>